<accession>A0AAV4MCR6</accession>
<dbReference type="Proteomes" id="UP001054945">
    <property type="component" value="Unassembled WGS sequence"/>
</dbReference>
<keyword evidence="3" id="KW-1185">Reference proteome</keyword>
<gene>
    <name evidence="2" type="ORF">CEXT_690981</name>
</gene>
<evidence type="ECO:0000313" key="2">
    <source>
        <dbReference type="EMBL" id="GIX69650.1"/>
    </source>
</evidence>
<organism evidence="2 3">
    <name type="scientific">Caerostris extrusa</name>
    <name type="common">Bark spider</name>
    <name type="synonym">Caerostris bankana</name>
    <dbReference type="NCBI Taxonomy" id="172846"/>
    <lineage>
        <taxon>Eukaryota</taxon>
        <taxon>Metazoa</taxon>
        <taxon>Ecdysozoa</taxon>
        <taxon>Arthropoda</taxon>
        <taxon>Chelicerata</taxon>
        <taxon>Arachnida</taxon>
        <taxon>Araneae</taxon>
        <taxon>Araneomorphae</taxon>
        <taxon>Entelegynae</taxon>
        <taxon>Araneoidea</taxon>
        <taxon>Araneidae</taxon>
        <taxon>Caerostris</taxon>
    </lineage>
</organism>
<keyword evidence="1" id="KW-0812">Transmembrane</keyword>
<keyword evidence="1" id="KW-1133">Transmembrane helix</keyword>
<evidence type="ECO:0000256" key="1">
    <source>
        <dbReference type="SAM" id="Phobius"/>
    </source>
</evidence>
<proteinExistence type="predicted"/>
<comment type="caution">
    <text evidence="2">The sequence shown here is derived from an EMBL/GenBank/DDBJ whole genome shotgun (WGS) entry which is preliminary data.</text>
</comment>
<evidence type="ECO:0000313" key="3">
    <source>
        <dbReference type="Proteomes" id="UP001054945"/>
    </source>
</evidence>
<dbReference type="EMBL" id="BPLR01019605">
    <property type="protein sequence ID" value="GIX69650.1"/>
    <property type="molecule type" value="Genomic_DNA"/>
</dbReference>
<feature type="transmembrane region" description="Helical" evidence="1">
    <location>
        <begin position="74"/>
        <end position="94"/>
    </location>
</feature>
<dbReference type="AlphaFoldDB" id="A0AAV4MCR6"/>
<name>A0AAV4MCR6_CAEEX</name>
<sequence length="95" mass="10956">MNRFKKGMRTQQHLISCYTNPRRALENRLEKNCDSQCLERSSSSSSSTLTRLATVKPAQVDLGFPLSWASDHNLPLFFFFCCLYSLVFASFSFFQ</sequence>
<keyword evidence="1" id="KW-0472">Membrane</keyword>
<reference evidence="2 3" key="1">
    <citation type="submission" date="2021-06" db="EMBL/GenBank/DDBJ databases">
        <title>Caerostris extrusa draft genome.</title>
        <authorList>
            <person name="Kono N."/>
            <person name="Arakawa K."/>
        </authorList>
    </citation>
    <scope>NUCLEOTIDE SEQUENCE [LARGE SCALE GENOMIC DNA]</scope>
</reference>
<protein>
    <submittedName>
        <fullName evidence="2">Uncharacterized protein</fullName>
    </submittedName>
</protein>